<dbReference type="GO" id="GO:0005737">
    <property type="term" value="C:cytoplasm"/>
    <property type="evidence" value="ECO:0007669"/>
    <property type="project" value="UniProtKB-SubCell"/>
</dbReference>
<dbReference type="InterPro" id="IPR013849">
    <property type="entry name" value="DNA_helicase_Holl-junc_RuvA_I"/>
</dbReference>
<dbReference type="GO" id="GO:0006310">
    <property type="term" value="P:DNA recombination"/>
    <property type="evidence" value="ECO:0007669"/>
    <property type="project" value="UniProtKB-UniRule"/>
</dbReference>
<dbReference type="InterPro" id="IPR003583">
    <property type="entry name" value="Hlx-hairpin-Hlx_DNA-bd_motif"/>
</dbReference>
<keyword evidence="5 6" id="KW-0234">DNA repair</keyword>
<dbReference type="GO" id="GO:0048476">
    <property type="term" value="C:Holliday junction resolvase complex"/>
    <property type="evidence" value="ECO:0007669"/>
    <property type="project" value="UniProtKB-UniRule"/>
</dbReference>
<organism evidence="8">
    <name type="scientific">candidate division WOR-3 bacterium</name>
    <dbReference type="NCBI Taxonomy" id="2052148"/>
    <lineage>
        <taxon>Bacteria</taxon>
        <taxon>Bacteria division WOR-3</taxon>
    </lineage>
</organism>
<keyword evidence="3 6" id="KW-0238">DNA-binding</keyword>
<dbReference type="InterPro" id="IPR010994">
    <property type="entry name" value="RuvA_2-like"/>
</dbReference>
<dbReference type="Gene3D" id="2.40.50.140">
    <property type="entry name" value="Nucleic acid-binding proteins"/>
    <property type="match status" value="1"/>
</dbReference>
<comment type="domain">
    <text evidence="6">Has three domains with a flexible linker between the domains II and III and assumes an 'L' shape. Domain III is highly mobile and contacts RuvB.</text>
</comment>
<dbReference type="InterPro" id="IPR011114">
    <property type="entry name" value="RuvA_C"/>
</dbReference>
<keyword evidence="2 6" id="KW-0227">DNA damage</keyword>
<evidence type="ECO:0000259" key="7">
    <source>
        <dbReference type="SMART" id="SM00278"/>
    </source>
</evidence>
<comment type="caution">
    <text evidence="6">Lacks conserved residue(s) required for the propagation of feature annotation.</text>
</comment>
<dbReference type="AlphaFoldDB" id="A0A7C3UQJ4"/>
<evidence type="ECO:0000256" key="6">
    <source>
        <dbReference type="HAMAP-Rule" id="MF_00031"/>
    </source>
</evidence>
<dbReference type="InterPro" id="IPR036267">
    <property type="entry name" value="RuvA_C_sf"/>
</dbReference>
<dbReference type="SUPFAM" id="SSF50249">
    <property type="entry name" value="Nucleic acid-binding proteins"/>
    <property type="match status" value="1"/>
</dbReference>
<dbReference type="SMART" id="SM00278">
    <property type="entry name" value="HhH1"/>
    <property type="match status" value="2"/>
</dbReference>
<dbReference type="InterPro" id="IPR012340">
    <property type="entry name" value="NA-bd_OB-fold"/>
</dbReference>
<gene>
    <name evidence="6 8" type="primary">ruvA</name>
    <name evidence="8" type="ORF">ENX07_08165</name>
</gene>
<dbReference type="GO" id="GO:0009379">
    <property type="term" value="C:Holliday junction helicase complex"/>
    <property type="evidence" value="ECO:0007669"/>
    <property type="project" value="InterPro"/>
</dbReference>
<evidence type="ECO:0000256" key="3">
    <source>
        <dbReference type="ARBA" id="ARBA00023125"/>
    </source>
</evidence>
<feature type="region of interest" description="Domain III" evidence="6">
    <location>
        <begin position="145"/>
        <end position="186"/>
    </location>
</feature>
<dbReference type="Pfam" id="PF07499">
    <property type="entry name" value="RuvA_C"/>
    <property type="match status" value="1"/>
</dbReference>
<dbReference type="EMBL" id="DTMQ01000048">
    <property type="protein sequence ID" value="HGF00024.1"/>
    <property type="molecule type" value="Genomic_DNA"/>
</dbReference>
<dbReference type="Pfam" id="PF14520">
    <property type="entry name" value="HHH_5"/>
    <property type="match status" value="1"/>
</dbReference>
<dbReference type="GO" id="GO:0006281">
    <property type="term" value="P:DNA repair"/>
    <property type="evidence" value="ECO:0007669"/>
    <property type="project" value="UniProtKB-UniRule"/>
</dbReference>
<evidence type="ECO:0000256" key="1">
    <source>
        <dbReference type="ARBA" id="ARBA00022490"/>
    </source>
</evidence>
<comment type="subcellular location">
    <subcellularLocation>
        <location evidence="6">Cytoplasm</location>
    </subcellularLocation>
</comment>
<comment type="similarity">
    <text evidence="6">Belongs to the RuvA family.</text>
</comment>
<keyword evidence="1 6" id="KW-0963">Cytoplasm</keyword>
<keyword evidence="8" id="KW-0378">Hydrolase</keyword>
<dbReference type="Gene3D" id="1.10.150.20">
    <property type="entry name" value="5' to 3' exonuclease, C-terminal subdomain"/>
    <property type="match status" value="1"/>
</dbReference>
<dbReference type="Pfam" id="PF01330">
    <property type="entry name" value="RuvA_N"/>
    <property type="match status" value="1"/>
</dbReference>
<evidence type="ECO:0000256" key="4">
    <source>
        <dbReference type="ARBA" id="ARBA00023172"/>
    </source>
</evidence>
<dbReference type="GO" id="GO:0009378">
    <property type="term" value="F:four-way junction helicase activity"/>
    <property type="evidence" value="ECO:0007669"/>
    <property type="project" value="InterPro"/>
</dbReference>
<dbReference type="GO" id="GO:0005524">
    <property type="term" value="F:ATP binding"/>
    <property type="evidence" value="ECO:0007669"/>
    <property type="project" value="InterPro"/>
</dbReference>
<accession>A0A7C3UQJ4</accession>
<evidence type="ECO:0000313" key="8">
    <source>
        <dbReference type="EMBL" id="HGF00024.1"/>
    </source>
</evidence>
<comment type="function">
    <text evidence="6">The RuvA-RuvB-RuvC complex processes Holliday junction (HJ) DNA during genetic recombination and DNA repair, while the RuvA-RuvB complex plays an important role in the rescue of blocked DNA replication forks via replication fork reversal (RFR). RuvA specifically binds to HJ cruciform DNA, conferring on it an open structure. The RuvB hexamer acts as an ATP-dependent pump, pulling dsDNA into and through the RuvAB complex. HJ branch migration allows RuvC to scan DNA until it finds its consensus sequence, where it cleaves and resolves the cruciform DNA.</text>
</comment>
<dbReference type="CDD" id="cd14332">
    <property type="entry name" value="UBA_RuvA_C"/>
    <property type="match status" value="1"/>
</dbReference>
<evidence type="ECO:0000256" key="5">
    <source>
        <dbReference type="ARBA" id="ARBA00023204"/>
    </source>
</evidence>
<feature type="domain" description="Helix-hairpin-helix DNA-binding motif class 1" evidence="7">
    <location>
        <begin position="108"/>
        <end position="127"/>
    </location>
</feature>
<protein>
    <recommendedName>
        <fullName evidence="6">Holliday junction branch migration complex subunit RuvA</fullName>
    </recommendedName>
</protein>
<dbReference type="InterPro" id="IPR000085">
    <property type="entry name" value="RuvA"/>
</dbReference>
<dbReference type="SUPFAM" id="SSF47781">
    <property type="entry name" value="RuvA domain 2-like"/>
    <property type="match status" value="1"/>
</dbReference>
<dbReference type="Gene3D" id="1.10.8.10">
    <property type="entry name" value="DNA helicase RuvA subunit, C-terminal domain"/>
    <property type="match status" value="1"/>
</dbReference>
<dbReference type="GO" id="GO:0000400">
    <property type="term" value="F:four-way junction DNA binding"/>
    <property type="evidence" value="ECO:0007669"/>
    <property type="project" value="UniProtKB-UniRule"/>
</dbReference>
<keyword evidence="4 6" id="KW-0233">DNA recombination</keyword>
<dbReference type="NCBIfam" id="TIGR00084">
    <property type="entry name" value="ruvA"/>
    <property type="match status" value="1"/>
</dbReference>
<feature type="domain" description="Helix-hairpin-helix DNA-binding motif class 1" evidence="7">
    <location>
        <begin position="73"/>
        <end position="92"/>
    </location>
</feature>
<comment type="subunit">
    <text evidence="6">Homotetramer. Forms an RuvA(8)-RuvB(12)-Holliday junction (HJ) complex. HJ DNA is sandwiched between 2 RuvA tetramers; dsDNA enters through RuvA and exits via RuvB. An RuvB hexamer assembles on each DNA strand where it exits the tetramer. Each RuvB hexamer is contacted by two RuvA subunits (via domain III) on 2 adjacent RuvB subunits; this complex drives branch migration. In the full resolvosome a probable DNA-RuvA(4)-RuvB(12)-RuvC(2) complex forms which resolves the HJ.</text>
</comment>
<name>A0A7C3UQJ4_UNCW3</name>
<dbReference type="GO" id="GO:0016787">
    <property type="term" value="F:hydrolase activity"/>
    <property type="evidence" value="ECO:0007669"/>
    <property type="project" value="UniProtKB-KW"/>
</dbReference>
<dbReference type="HAMAP" id="MF_00031">
    <property type="entry name" value="DNA_HJ_migration_RuvA"/>
    <property type="match status" value="1"/>
</dbReference>
<dbReference type="SUPFAM" id="SSF46929">
    <property type="entry name" value="DNA helicase RuvA subunit, C-terminal domain"/>
    <property type="match status" value="1"/>
</dbReference>
<evidence type="ECO:0000256" key="2">
    <source>
        <dbReference type="ARBA" id="ARBA00022763"/>
    </source>
</evidence>
<proteinExistence type="inferred from homology"/>
<sequence>MIAYLKGKIQEKSPTSVIINCSGIGFLVHCPISTTNRLGDVGEEVSLYIYPYFQEKEAELYGFATLAEKEIFSLLLQCPGVGPKASLSLLSRMESEEIKRVIKEKRTDLLKKIPGIGPKKAAMIIFKLSEKYKKEPEKVKREIPEEAVAALVSLGMSQREARNKIKAIPNYEQMSVEEIIKEVLKR</sequence>
<comment type="caution">
    <text evidence="8">The sequence shown here is derived from an EMBL/GenBank/DDBJ whole genome shotgun (WGS) entry which is preliminary data.</text>
</comment>
<reference evidence="8" key="1">
    <citation type="journal article" date="2020" name="mSystems">
        <title>Genome- and Community-Level Interaction Insights into Carbon Utilization and Element Cycling Functions of Hydrothermarchaeota in Hydrothermal Sediment.</title>
        <authorList>
            <person name="Zhou Z."/>
            <person name="Liu Y."/>
            <person name="Xu W."/>
            <person name="Pan J."/>
            <person name="Luo Z.H."/>
            <person name="Li M."/>
        </authorList>
    </citation>
    <scope>NUCLEOTIDE SEQUENCE [LARGE SCALE GENOMIC DNA]</scope>
    <source>
        <strain evidence="8">SpSt-906</strain>
    </source>
</reference>
<feature type="region of interest" description="Domain I" evidence="6">
    <location>
        <begin position="1"/>
        <end position="64"/>
    </location>
</feature>